<dbReference type="InterPro" id="IPR050734">
    <property type="entry name" value="PIH1/Kintoun_subfamily"/>
</dbReference>
<comment type="similarity">
    <text evidence="1">Belongs to the PIH1 family.</text>
</comment>
<dbReference type="PANTHER" id="PTHR22997:SF0">
    <property type="entry name" value="PIH1 DOMAIN-CONTAINING PROTEIN 1"/>
    <property type="match status" value="1"/>
</dbReference>
<dbReference type="InParanoid" id="A0A1X2HG91"/>
<dbReference type="OrthoDB" id="5135119at2759"/>
<organism evidence="3 4">
    <name type="scientific">Syncephalastrum racemosum</name>
    <name type="common">Filamentous fungus</name>
    <dbReference type="NCBI Taxonomy" id="13706"/>
    <lineage>
        <taxon>Eukaryota</taxon>
        <taxon>Fungi</taxon>
        <taxon>Fungi incertae sedis</taxon>
        <taxon>Mucoromycota</taxon>
        <taxon>Mucoromycotina</taxon>
        <taxon>Mucoromycetes</taxon>
        <taxon>Mucorales</taxon>
        <taxon>Syncephalastraceae</taxon>
        <taxon>Syncephalastrum</taxon>
    </lineage>
</organism>
<evidence type="ECO:0000313" key="3">
    <source>
        <dbReference type="EMBL" id="ORY97937.1"/>
    </source>
</evidence>
<dbReference type="GO" id="GO:0000492">
    <property type="term" value="P:box C/D snoRNP assembly"/>
    <property type="evidence" value="ECO:0007669"/>
    <property type="project" value="TreeGrafter"/>
</dbReference>
<dbReference type="InterPro" id="IPR012981">
    <property type="entry name" value="PIH1_N"/>
</dbReference>
<dbReference type="STRING" id="13706.A0A1X2HG91"/>
<dbReference type="AlphaFoldDB" id="A0A1X2HG91"/>
<gene>
    <name evidence="3" type="ORF">BCR43DRAFT_563283</name>
</gene>
<comment type="caution">
    <text evidence="3">The sequence shown here is derived from an EMBL/GenBank/DDBJ whole genome shotgun (WGS) entry which is preliminary data.</text>
</comment>
<dbReference type="Pfam" id="PF08190">
    <property type="entry name" value="PIH1"/>
    <property type="match status" value="1"/>
</dbReference>
<proteinExistence type="inferred from homology"/>
<feature type="domain" description="PIH1 N-terminal" evidence="2">
    <location>
        <begin position="71"/>
        <end position="220"/>
    </location>
</feature>
<dbReference type="PANTHER" id="PTHR22997">
    <property type="entry name" value="PIH1 DOMAIN-CONTAINING PROTEIN 1"/>
    <property type="match status" value="1"/>
</dbReference>
<dbReference type="GO" id="GO:0005737">
    <property type="term" value="C:cytoplasm"/>
    <property type="evidence" value="ECO:0007669"/>
    <property type="project" value="TreeGrafter"/>
</dbReference>
<accession>A0A1X2HG91</accession>
<evidence type="ECO:0000256" key="1">
    <source>
        <dbReference type="ARBA" id="ARBA00008511"/>
    </source>
</evidence>
<protein>
    <submittedName>
        <fullName evidence="3">Pre-RNA processing PIH1/Nop17-domain-containing protein</fullName>
    </submittedName>
</protein>
<dbReference type="GO" id="GO:0097255">
    <property type="term" value="C:R2TP complex"/>
    <property type="evidence" value="ECO:0007669"/>
    <property type="project" value="TreeGrafter"/>
</dbReference>
<dbReference type="OMA" id="YINICYH"/>
<dbReference type="Proteomes" id="UP000242180">
    <property type="component" value="Unassembled WGS sequence"/>
</dbReference>
<sequence>MPTLELLPDEEEAQSPFLVNKQQKPVTNDFYALSKEEQGALLDHVAAEFAADPRAMERLASAFLKETRTDDFRTATIQPEPGFVIKTHILRSKKSKPKTRVYVNVCHAADIPPPPVMPESQIQKAMNAEPDATYRVPLSLTPPRYEQDESGNTIMIADACINTQAYLRTERDLDYRLYIIELSIEWVEEKEDLELSREFSMPSIRSKGTIPPRTLRLPKPALISAIKQKKTNKGWECKPEITHKGDRLAVVLPNMPSTSPSSWTLDIEPTQLILAVNSAPTKIALPTTVDIQHPQTTAKFYKESRHLVVNLIVSSRSRKQYL</sequence>
<evidence type="ECO:0000259" key="2">
    <source>
        <dbReference type="Pfam" id="PF08190"/>
    </source>
</evidence>
<dbReference type="GO" id="GO:0006364">
    <property type="term" value="P:rRNA processing"/>
    <property type="evidence" value="ECO:0007669"/>
    <property type="project" value="TreeGrafter"/>
</dbReference>
<reference evidence="3 4" key="1">
    <citation type="submission" date="2016-07" db="EMBL/GenBank/DDBJ databases">
        <title>Pervasive Adenine N6-methylation of Active Genes in Fungi.</title>
        <authorList>
            <consortium name="DOE Joint Genome Institute"/>
            <person name="Mondo S.J."/>
            <person name="Dannebaum R.O."/>
            <person name="Kuo R.C."/>
            <person name="Labutti K."/>
            <person name="Haridas S."/>
            <person name="Kuo A."/>
            <person name="Salamov A."/>
            <person name="Ahrendt S.R."/>
            <person name="Lipzen A."/>
            <person name="Sullivan W."/>
            <person name="Andreopoulos W.B."/>
            <person name="Clum A."/>
            <person name="Lindquist E."/>
            <person name="Daum C."/>
            <person name="Ramamoorthy G.K."/>
            <person name="Gryganskyi A."/>
            <person name="Culley D."/>
            <person name="Magnuson J.K."/>
            <person name="James T.Y."/>
            <person name="O'Malley M.A."/>
            <person name="Stajich J.E."/>
            <person name="Spatafora J.W."/>
            <person name="Visel A."/>
            <person name="Grigoriev I.V."/>
        </authorList>
    </citation>
    <scope>NUCLEOTIDE SEQUENCE [LARGE SCALE GENOMIC DNA]</scope>
    <source>
        <strain evidence="3 4">NRRL 2496</strain>
    </source>
</reference>
<evidence type="ECO:0000313" key="4">
    <source>
        <dbReference type="Proteomes" id="UP000242180"/>
    </source>
</evidence>
<name>A0A1X2HG91_SYNRA</name>
<dbReference type="EMBL" id="MCGN01000004">
    <property type="protein sequence ID" value="ORY97937.1"/>
    <property type="molecule type" value="Genomic_DNA"/>
</dbReference>
<keyword evidence="4" id="KW-1185">Reference proteome</keyword>
<dbReference type="GO" id="GO:1990904">
    <property type="term" value="C:ribonucleoprotein complex"/>
    <property type="evidence" value="ECO:0007669"/>
    <property type="project" value="TreeGrafter"/>
</dbReference>